<organism evidence="1 2">
    <name type="scientific">Chryseobacterium gambrini</name>
    <dbReference type="NCBI Taxonomy" id="373672"/>
    <lineage>
        <taxon>Bacteria</taxon>
        <taxon>Pseudomonadati</taxon>
        <taxon>Bacteroidota</taxon>
        <taxon>Flavobacteriia</taxon>
        <taxon>Flavobacteriales</taxon>
        <taxon>Weeksellaceae</taxon>
        <taxon>Chryseobacterium group</taxon>
        <taxon>Chryseobacterium</taxon>
    </lineage>
</organism>
<proteinExistence type="predicted"/>
<reference evidence="1 2" key="1">
    <citation type="submission" date="2017-01" db="EMBL/GenBank/DDBJ databases">
        <authorList>
            <person name="Mah S.A."/>
            <person name="Swanson W.J."/>
            <person name="Moy G.W."/>
            <person name="Vacquier V.D."/>
        </authorList>
    </citation>
    <scope>NUCLEOTIDE SEQUENCE [LARGE SCALE GENOMIC DNA]</scope>
    <source>
        <strain evidence="1 2">DSM 18014</strain>
    </source>
</reference>
<dbReference type="RefSeq" id="WP_076391421.1">
    <property type="nucleotide sequence ID" value="NZ_FTOV01000003.1"/>
</dbReference>
<dbReference type="STRING" id="373672.SAMN05421785_103266"/>
<accession>A0A1N7MJE7</accession>
<name>A0A1N7MJE7_9FLAO</name>
<evidence type="ECO:0000313" key="2">
    <source>
        <dbReference type="Proteomes" id="UP000185781"/>
    </source>
</evidence>
<evidence type="ECO:0000313" key="1">
    <source>
        <dbReference type="EMBL" id="SIS86142.1"/>
    </source>
</evidence>
<dbReference type="EMBL" id="FTOV01000003">
    <property type="protein sequence ID" value="SIS86142.1"/>
    <property type="molecule type" value="Genomic_DNA"/>
</dbReference>
<gene>
    <name evidence="1" type="ORF">SAMN05421785_103266</name>
</gene>
<sequence>MTTKEELKLYFEKGDQPKQEHFWEWMDSYWHKEEKIDLASLPDIIDTSEFATLTYVNEKIGADDGGVWIFPDNSK</sequence>
<dbReference type="AlphaFoldDB" id="A0A1N7MJE7"/>
<protein>
    <submittedName>
        <fullName evidence="1">Uncharacterized protein</fullName>
    </submittedName>
</protein>
<dbReference type="Proteomes" id="UP000185781">
    <property type="component" value="Unassembled WGS sequence"/>
</dbReference>